<keyword evidence="5 6" id="KW-0472">Membrane</keyword>
<feature type="transmembrane region" description="Helical" evidence="6">
    <location>
        <begin position="244"/>
        <end position="264"/>
    </location>
</feature>
<evidence type="ECO:0000256" key="6">
    <source>
        <dbReference type="SAM" id="Phobius"/>
    </source>
</evidence>
<comment type="caution">
    <text evidence="7">The sequence shown here is derived from an EMBL/GenBank/DDBJ whole genome shotgun (WGS) entry which is preliminary data.</text>
</comment>
<keyword evidence="3 6" id="KW-0812">Transmembrane</keyword>
<evidence type="ECO:0000256" key="1">
    <source>
        <dbReference type="ARBA" id="ARBA00004651"/>
    </source>
</evidence>
<protein>
    <submittedName>
        <fullName evidence="7">Na/Pi cotransporter family protein</fullName>
    </submittedName>
</protein>
<accession>A0A940DHN5</accession>
<comment type="subcellular location">
    <subcellularLocation>
        <location evidence="1">Cell membrane</location>
        <topology evidence="1">Multi-pass membrane protein</topology>
    </subcellularLocation>
</comment>
<feature type="transmembrane region" description="Helical" evidence="6">
    <location>
        <begin position="79"/>
        <end position="101"/>
    </location>
</feature>
<dbReference type="GO" id="GO:0005436">
    <property type="term" value="F:sodium:phosphate symporter activity"/>
    <property type="evidence" value="ECO:0007669"/>
    <property type="project" value="InterPro"/>
</dbReference>
<gene>
    <name evidence="7" type="ORF">IAB16_04785</name>
</gene>
<name>A0A940DHN5_9FIRM</name>
<keyword evidence="4 6" id="KW-1133">Transmembrane helix</keyword>
<sequence length="326" mass="34220">MLSDVLMMFAGIGAFLTGMKLCSLNLEAVAGGRVEKLFTKLSDRKLAGVGIGVGSAAVLQSSSATTVILLGLVNSGIVSLFQATCIIMGANIGTTFTALIISLNYLPISELFAFMTFIGMMTVMAAKRSRVRTAGWILTSIGLIFIGLEIIKAGAVNLKSNEIFLNLFSGMTSPLLLLTVGVAFTAVIQSSSAVTGIVITLAQLGIMPVTATFYIIMGSNVGSCATAMLAAIGGSLNARRTAMIHLLFNAIGVILFLPFVIIFGEKTVDALNVFSPSVIIAYFHIAFNLVTTLVLLPFVKALANLACLMVGDKQTNACNKDENVVQ</sequence>
<evidence type="ECO:0000256" key="4">
    <source>
        <dbReference type="ARBA" id="ARBA00022989"/>
    </source>
</evidence>
<dbReference type="Pfam" id="PF02690">
    <property type="entry name" value="Na_Pi_cotrans"/>
    <property type="match status" value="2"/>
</dbReference>
<reference evidence="7" key="1">
    <citation type="submission" date="2020-10" db="EMBL/GenBank/DDBJ databases">
        <authorList>
            <person name="Gilroy R."/>
        </authorList>
    </citation>
    <scope>NUCLEOTIDE SEQUENCE</scope>
    <source>
        <strain evidence="7">517</strain>
    </source>
</reference>
<feature type="transmembrane region" description="Helical" evidence="6">
    <location>
        <begin position="6"/>
        <end position="26"/>
    </location>
</feature>
<dbReference type="PANTHER" id="PTHR10010">
    <property type="entry name" value="SOLUTE CARRIER FAMILY 34 SODIUM PHOSPHATE , MEMBER 2-RELATED"/>
    <property type="match status" value="1"/>
</dbReference>
<feature type="transmembrane region" description="Helical" evidence="6">
    <location>
        <begin position="211"/>
        <end position="232"/>
    </location>
</feature>
<reference evidence="7" key="2">
    <citation type="journal article" date="2021" name="PeerJ">
        <title>Extensive microbial diversity within the chicken gut microbiome revealed by metagenomics and culture.</title>
        <authorList>
            <person name="Gilroy R."/>
            <person name="Ravi A."/>
            <person name="Getino M."/>
            <person name="Pursley I."/>
            <person name="Horton D.L."/>
            <person name="Alikhan N.F."/>
            <person name="Baker D."/>
            <person name="Gharbi K."/>
            <person name="Hall N."/>
            <person name="Watson M."/>
            <person name="Adriaenssens E.M."/>
            <person name="Foster-Nyarko E."/>
            <person name="Jarju S."/>
            <person name="Secka A."/>
            <person name="Antonio M."/>
            <person name="Oren A."/>
            <person name="Chaudhuri R.R."/>
            <person name="La Ragione R."/>
            <person name="Hildebrand F."/>
            <person name="Pallen M.J."/>
        </authorList>
    </citation>
    <scope>NUCLEOTIDE SEQUENCE</scope>
    <source>
        <strain evidence="7">517</strain>
    </source>
</reference>
<feature type="transmembrane region" description="Helical" evidence="6">
    <location>
        <begin position="108"/>
        <end position="127"/>
    </location>
</feature>
<evidence type="ECO:0000256" key="5">
    <source>
        <dbReference type="ARBA" id="ARBA00023136"/>
    </source>
</evidence>
<feature type="transmembrane region" description="Helical" evidence="6">
    <location>
        <begin position="133"/>
        <end position="151"/>
    </location>
</feature>
<dbReference type="GO" id="GO:0044341">
    <property type="term" value="P:sodium-dependent phosphate transport"/>
    <property type="evidence" value="ECO:0007669"/>
    <property type="project" value="InterPro"/>
</dbReference>
<evidence type="ECO:0000313" key="8">
    <source>
        <dbReference type="Proteomes" id="UP000727857"/>
    </source>
</evidence>
<evidence type="ECO:0000256" key="3">
    <source>
        <dbReference type="ARBA" id="ARBA00022692"/>
    </source>
</evidence>
<dbReference type="Proteomes" id="UP000727857">
    <property type="component" value="Unassembled WGS sequence"/>
</dbReference>
<dbReference type="GO" id="GO:0005886">
    <property type="term" value="C:plasma membrane"/>
    <property type="evidence" value="ECO:0007669"/>
    <property type="project" value="UniProtKB-SubCell"/>
</dbReference>
<dbReference type="InterPro" id="IPR003841">
    <property type="entry name" value="Na/Pi_transpt"/>
</dbReference>
<dbReference type="NCBIfam" id="NF037997">
    <property type="entry name" value="Na_Pi_symport"/>
    <property type="match status" value="1"/>
</dbReference>
<proteinExistence type="predicted"/>
<feature type="transmembrane region" description="Helical" evidence="6">
    <location>
        <begin position="279"/>
        <end position="299"/>
    </location>
</feature>
<dbReference type="PANTHER" id="PTHR10010:SF46">
    <property type="entry name" value="SODIUM-DEPENDENT PHOSPHATE TRANSPORT PROTEIN 2B"/>
    <property type="match status" value="1"/>
</dbReference>
<organism evidence="7 8">
    <name type="scientific">Candidatus Stercoripulliclostridium pullicola</name>
    <dbReference type="NCBI Taxonomy" id="2840953"/>
    <lineage>
        <taxon>Bacteria</taxon>
        <taxon>Bacillati</taxon>
        <taxon>Bacillota</taxon>
        <taxon>Clostridia</taxon>
        <taxon>Eubacteriales</taxon>
        <taxon>Candidatus Stercoripulliclostridium</taxon>
    </lineage>
</organism>
<evidence type="ECO:0000256" key="2">
    <source>
        <dbReference type="ARBA" id="ARBA00022475"/>
    </source>
</evidence>
<keyword evidence="2" id="KW-1003">Cell membrane</keyword>
<feature type="transmembrane region" description="Helical" evidence="6">
    <location>
        <begin position="46"/>
        <end position="73"/>
    </location>
</feature>
<evidence type="ECO:0000313" key="7">
    <source>
        <dbReference type="EMBL" id="MBO8424312.1"/>
    </source>
</evidence>
<dbReference type="EMBL" id="JADINF010000120">
    <property type="protein sequence ID" value="MBO8424312.1"/>
    <property type="molecule type" value="Genomic_DNA"/>
</dbReference>
<dbReference type="AlphaFoldDB" id="A0A940DHN5"/>
<feature type="transmembrane region" description="Helical" evidence="6">
    <location>
        <begin position="163"/>
        <end position="188"/>
    </location>
</feature>